<evidence type="ECO:0000313" key="2">
    <source>
        <dbReference type="Proteomes" id="UP001054252"/>
    </source>
</evidence>
<name>A0AAV5MCM4_9ROSI</name>
<dbReference type="Proteomes" id="UP001054252">
    <property type="component" value="Unassembled WGS sequence"/>
</dbReference>
<keyword evidence="2" id="KW-1185">Reference proteome</keyword>
<dbReference type="AlphaFoldDB" id="A0AAV5MCM4"/>
<sequence>MVNRLGPTQLPRYKPFRFAPKFRTLSFFPQTTQNAEAEAIAPIGSNLASIKT</sequence>
<evidence type="ECO:0000313" key="1">
    <source>
        <dbReference type="EMBL" id="GKV47295.1"/>
    </source>
</evidence>
<dbReference type="EMBL" id="BPVZ01000225">
    <property type="protein sequence ID" value="GKV47295.1"/>
    <property type="molecule type" value="Genomic_DNA"/>
</dbReference>
<gene>
    <name evidence="1" type="ORF">SLEP1_g54208</name>
</gene>
<protein>
    <submittedName>
        <fullName evidence="1">Uncharacterized protein</fullName>
    </submittedName>
</protein>
<reference evidence="1 2" key="1">
    <citation type="journal article" date="2021" name="Commun. Biol.">
        <title>The genome of Shorea leprosula (Dipterocarpaceae) highlights the ecological relevance of drought in aseasonal tropical rainforests.</title>
        <authorList>
            <person name="Ng K.K.S."/>
            <person name="Kobayashi M.J."/>
            <person name="Fawcett J.A."/>
            <person name="Hatakeyama M."/>
            <person name="Paape T."/>
            <person name="Ng C.H."/>
            <person name="Ang C.C."/>
            <person name="Tnah L.H."/>
            <person name="Lee C.T."/>
            <person name="Nishiyama T."/>
            <person name="Sese J."/>
            <person name="O'Brien M.J."/>
            <person name="Copetti D."/>
            <person name="Mohd Noor M.I."/>
            <person name="Ong R.C."/>
            <person name="Putra M."/>
            <person name="Sireger I.Z."/>
            <person name="Indrioko S."/>
            <person name="Kosugi Y."/>
            <person name="Izuno A."/>
            <person name="Isagi Y."/>
            <person name="Lee S.L."/>
            <person name="Shimizu K.K."/>
        </authorList>
    </citation>
    <scope>NUCLEOTIDE SEQUENCE [LARGE SCALE GENOMIC DNA]</scope>
    <source>
        <strain evidence="1">214</strain>
    </source>
</reference>
<accession>A0AAV5MCM4</accession>
<organism evidence="1 2">
    <name type="scientific">Rubroshorea leprosula</name>
    <dbReference type="NCBI Taxonomy" id="152421"/>
    <lineage>
        <taxon>Eukaryota</taxon>
        <taxon>Viridiplantae</taxon>
        <taxon>Streptophyta</taxon>
        <taxon>Embryophyta</taxon>
        <taxon>Tracheophyta</taxon>
        <taxon>Spermatophyta</taxon>
        <taxon>Magnoliopsida</taxon>
        <taxon>eudicotyledons</taxon>
        <taxon>Gunneridae</taxon>
        <taxon>Pentapetalae</taxon>
        <taxon>rosids</taxon>
        <taxon>malvids</taxon>
        <taxon>Malvales</taxon>
        <taxon>Dipterocarpaceae</taxon>
        <taxon>Rubroshorea</taxon>
    </lineage>
</organism>
<proteinExistence type="predicted"/>
<comment type="caution">
    <text evidence="1">The sequence shown here is derived from an EMBL/GenBank/DDBJ whole genome shotgun (WGS) entry which is preliminary data.</text>
</comment>